<gene>
    <name evidence="9" type="ORF">C8N32_10856</name>
</gene>
<feature type="transmembrane region" description="Helical" evidence="7">
    <location>
        <begin position="69"/>
        <end position="91"/>
    </location>
</feature>
<keyword evidence="4 7" id="KW-0812">Transmembrane</keyword>
<keyword evidence="3" id="KW-1003">Cell membrane</keyword>
<feature type="domain" description="ABC transmembrane type-1" evidence="8">
    <location>
        <begin position="67"/>
        <end position="257"/>
    </location>
</feature>
<name>A0A2T5BS13_9RHOB</name>
<feature type="transmembrane region" description="Helical" evidence="7">
    <location>
        <begin position="239"/>
        <end position="260"/>
    </location>
</feature>
<dbReference type="PANTHER" id="PTHR43386:SF25">
    <property type="entry name" value="PEPTIDE ABC TRANSPORTER PERMEASE PROTEIN"/>
    <property type="match status" value="1"/>
</dbReference>
<proteinExistence type="inferred from homology"/>
<reference evidence="9 10" key="1">
    <citation type="submission" date="2018-04" db="EMBL/GenBank/DDBJ databases">
        <title>Genomic Encyclopedia of Archaeal and Bacterial Type Strains, Phase II (KMG-II): from individual species to whole genera.</title>
        <authorList>
            <person name="Goeker M."/>
        </authorList>
    </citation>
    <scope>NUCLEOTIDE SEQUENCE [LARGE SCALE GENOMIC DNA]</scope>
    <source>
        <strain evidence="9 10">DSM 18064</strain>
    </source>
</reference>
<accession>A0A2T5BS13</accession>
<dbReference type="InterPro" id="IPR050366">
    <property type="entry name" value="BP-dependent_transpt_permease"/>
</dbReference>
<comment type="similarity">
    <text evidence="7">Belongs to the binding-protein-dependent transport system permease family.</text>
</comment>
<dbReference type="Pfam" id="PF00528">
    <property type="entry name" value="BPD_transp_1"/>
    <property type="match status" value="1"/>
</dbReference>
<evidence type="ECO:0000259" key="8">
    <source>
        <dbReference type="PROSITE" id="PS50928"/>
    </source>
</evidence>
<keyword evidence="5 7" id="KW-1133">Transmembrane helix</keyword>
<keyword evidence="2 7" id="KW-0813">Transport</keyword>
<protein>
    <submittedName>
        <fullName evidence="9">Peptide/nickel transport system permease protein</fullName>
    </submittedName>
</protein>
<dbReference type="EMBL" id="QAAA01000008">
    <property type="protein sequence ID" value="PTN02105.1"/>
    <property type="molecule type" value="Genomic_DNA"/>
</dbReference>
<dbReference type="PANTHER" id="PTHR43386">
    <property type="entry name" value="OLIGOPEPTIDE TRANSPORT SYSTEM PERMEASE PROTEIN APPC"/>
    <property type="match status" value="1"/>
</dbReference>
<evidence type="ECO:0000256" key="2">
    <source>
        <dbReference type="ARBA" id="ARBA00022448"/>
    </source>
</evidence>
<dbReference type="CDD" id="cd06261">
    <property type="entry name" value="TM_PBP2"/>
    <property type="match status" value="1"/>
</dbReference>
<dbReference type="InterPro" id="IPR000515">
    <property type="entry name" value="MetI-like"/>
</dbReference>
<dbReference type="SUPFAM" id="SSF161098">
    <property type="entry name" value="MetI-like"/>
    <property type="match status" value="1"/>
</dbReference>
<dbReference type="PROSITE" id="PS50928">
    <property type="entry name" value="ABC_TM1"/>
    <property type="match status" value="1"/>
</dbReference>
<feature type="transmembrane region" description="Helical" evidence="7">
    <location>
        <begin position="7"/>
        <end position="28"/>
    </location>
</feature>
<evidence type="ECO:0000256" key="4">
    <source>
        <dbReference type="ARBA" id="ARBA00022692"/>
    </source>
</evidence>
<evidence type="ECO:0000256" key="3">
    <source>
        <dbReference type="ARBA" id="ARBA00022475"/>
    </source>
</evidence>
<organism evidence="9 10">
    <name type="scientific">Rhodovulum imhoffii</name>
    <dbReference type="NCBI Taxonomy" id="365340"/>
    <lineage>
        <taxon>Bacteria</taxon>
        <taxon>Pseudomonadati</taxon>
        <taxon>Pseudomonadota</taxon>
        <taxon>Alphaproteobacteria</taxon>
        <taxon>Rhodobacterales</taxon>
        <taxon>Paracoccaceae</taxon>
        <taxon>Rhodovulum</taxon>
    </lineage>
</organism>
<comment type="subcellular location">
    <subcellularLocation>
        <location evidence="1 7">Cell membrane</location>
        <topology evidence="1 7">Multi-pass membrane protein</topology>
    </subcellularLocation>
</comment>
<evidence type="ECO:0000256" key="5">
    <source>
        <dbReference type="ARBA" id="ARBA00022989"/>
    </source>
</evidence>
<evidence type="ECO:0000313" key="10">
    <source>
        <dbReference type="Proteomes" id="UP000243859"/>
    </source>
</evidence>
<sequence>MSGRIQLLTGIALAGVFVLAALVSLFWVPHDVSVLNIAQRLQPPGAEFWLGTDQFGRDLLSMLMVGARVSIAVALVAVGIGVGLGVPLGLLAAASRGRLLDEVLMRGNDLTFAFPALVIAILITAVFGPSAVNAILAIGIFNIPVFARVARGGALSLWTLDYILAARVAGKGTVRISLEHILPNITNLLIVQATIQFSLGILAEAGLSYIGLGAQPPTPSWGRMLAEAQTMIYTAPRLALLPGLAIMALVLGLNLLGDGLRDALDPRLRRATQ</sequence>
<dbReference type="RefSeq" id="WP_107892272.1">
    <property type="nucleotide sequence ID" value="NZ_QAAA01000008.1"/>
</dbReference>
<dbReference type="Proteomes" id="UP000243859">
    <property type="component" value="Unassembled WGS sequence"/>
</dbReference>
<feature type="transmembrane region" description="Helical" evidence="7">
    <location>
        <begin position="112"/>
        <end position="143"/>
    </location>
</feature>
<dbReference type="Gene3D" id="1.10.3720.10">
    <property type="entry name" value="MetI-like"/>
    <property type="match status" value="1"/>
</dbReference>
<dbReference type="OrthoDB" id="9766870at2"/>
<evidence type="ECO:0000313" key="9">
    <source>
        <dbReference type="EMBL" id="PTN02105.1"/>
    </source>
</evidence>
<evidence type="ECO:0000256" key="1">
    <source>
        <dbReference type="ARBA" id="ARBA00004651"/>
    </source>
</evidence>
<dbReference type="GO" id="GO:0005886">
    <property type="term" value="C:plasma membrane"/>
    <property type="evidence" value="ECO:0007669"/>
    <property type="project" value="UniProtKB-SubCell"/>
</dbReference>
<dbReference type="InterPro" id="IPR035906">
    <property type="entry name" value="MetI-like_sf"/>
</dbReference>
<keyword evidence="6 7" id="KW-0472">Membrane</keyword>
<dbReference type="AlphaFoldDB" id="A0A2T5BS13"/>
<dbReference type="GO" id="GO:0055085">
    <property type="term" value="P:transmembrane transport"/>
    <property type="evidence" value="ECO:0007669"/>
    <property type="project" value="InterPro"/>
</dbReference>
<evidence type="ECO:0000256" key="6">
    <source>
        <dbReference type="ARBA" id="ARBA00023136"/>
    </source>
</evidence>
<evidence type="ECO:0000256" key="7">
    <source>
        <dbReference type="RuleBase" id="RU363032"/>
    </source>
</evidence>
<comment type="caution">
    <text evidence="9">The sequence shown here is derived from an EMBL/GenBank/DDBJ whole genome shotgun (WGS) entry which is preliminary data.</text>
</comment>
<keyword evidence="10" id="KW-1185">Reference proteome</keyword>